<evidence type="ECO:0000313" key="2">
    <source>
        <dbReference type="EMBL" id="EGV16232.1"/>
    </source>
</evidence>
<keyword evidence="3" id="KW-1185">Reference proteome</keyword>
<accession>F9UHQ6</accession>
<evidence type="ECO:0000313" key="3">
    <source>
        <dbReference type="Proteomes" id="UP000005459"/>
    </source>
</evidence>
<keyword evidence="1" id="KW-0732">Signal</keyword>
<gene>
    <name evidence="2" type="ORF">ThimaDRAFT_4459</name>
</gene>
<reference evidence="2 3" key="1">
    <citation type="submission" date="2011-06" db="EMBL/GenBank/DDBJ databases">
        <title>The draft genome of Thiocapsa marina 5811.</title>
        <authorList>
            <consortium name="US DOE Joint Genome Institute (JGI-PGF)"/>
            <person name="Lucas S."/>
            <person name="Han J."/>
            <person name="Cheng J.-F."/>
            <person name="Goodwin L."/>
            <person name="Pitluck S."/>
            <person name="Peters L."/>
            <person name="Land M.L."/>
            <person name="Hauser L."/>
            <person name="Vogl K."/>
            <person name="Liu Z."/>
            <person name="Imhoff J."/>
            <person name="Thiel V."/>
            <person name="Frigaard N.-U."/>
            <person name="Bryant D."/>
            <person name="Woyke T.J."/>
        </authorList>
    </citation>
    <scope>NUCLEOTIDE SEQUENCE [LARGE SCALE GENOMIC DNA]</scope>
    <source>
        <strain evidence="2 3">5811</strain>
    </source>
</reference>
<evidence type="ECO:0000256" key="1">
    <source>
        <dbReference type="SAM" id="SignalP"/>
    </source>
</evidence>
<feature type="signal peptide" evidence="1">
    <location>
        <begin position="1"/>
        <end position="26"/>
    </location>
</feature>
<dbReference type="STRING" id="768671.ThimaDRAFT_4459"/>
<protein>
    <recommendedName>
        <fullName evidence="4">Lipoprotein</fullName>
    </recommendedName>
</protein>
<proteinExistence type="predicted"/>
<name>F9UHQ6_9GAMM</name>
<feature type="chain" id="PRO_5003394205" description="Lipoprotein" evidence="1">
    <location>
        <begin position="27"/>
        <end position="213"/>
    </location>
</feature>
<organism evidence="2 3">
    <name type="scientific">Thiocapsa marina 5811</name>
    <dbReference type="NCBI Taxonomy" id="768671"/>
    <lineage>
        <taxon>Bacteria</taxon>
        <taxon>Pseudomonadati</taxon>
        <taxon>Pseudomonadota</taxon>
        <taxon>Gammaproteobacteria</taxon>
        <taxon>Chromatiales</taxon>
        <taxon>Chromatiaceae</taxon>
        <taxon>Thiocapsa</taxon>
    </lineage>
</organism>
<dbReference type="AlphaFoldDB" id="F9UHQ6"/>
<dbReference type="Proteomes" id="UP000005459">
    <property type="component" value="Unassembled WGS sequence"/>
</dbReference>
<dbReference type="RefSeq" id="WP_007195331.1">
    <property type="nucleotide sequence ID" value="NZ_AFWV01000020.1"/>
</dbReference>
<sequence length="213" mass="23274">MSQPNNVRLTACLLLSGLLAAGCASSAVERAEVQRYSGGIEKLVLMDPWLDIIDSNTGNALPANDPKDAELRTLLLSSLGSELATRPRARSGTSEFTANAHPSFDVARMYRDIRVQSGEARDEQLLKLREWNASRGASHLLFCRYRVYVGPGGLWDPTSGVIKSNSSRTLLECHLYDLEADKVTWSHAVQSRTAKNGAKSALAELVPRLFAAF</sequence>
<evidence type="ECO:0008006" key="4">
    <source>
        <dbReference type="Google" id="ProtNLM"/>
    </source>
</evidence>
<dbReference type="EMBL" id="AFWV01000020">
    <property type="protein sequence ID" value="EGV16232.1"/>
    <property type="molecule type" value="Genomic_DNA"/>
</dbReference>